<feature type="region of interest" description="Disordered" evidence="2">
    <location>
        <begin position="138"/>
        <end position="167"/>
    </location>
</feature>
<gene>
    <name evidence="3" type="ORF">M8C21_005570</name>
</gene>
<evidence type="ECO:0000256" key="2">
    <source>
        <dbReference type="SAM" id="MobiDB-lite"/>
    </source>
</evidence>
<feature type="compositionally biased region" description="Polar residues" evidence="2">
    <location>
        <begin position="155"/>
        <end position="167"/>
    </location>
</feature>
<proteinExistence type="inferred from homology"/>
<keyword evidence="4" id="KW-1185">Reference proteome</keyword>
<dbReference type="PANTHER" id="PTHR31807">
    <property type="entry name" value="AUGMIN FAMILY MEMBER"/>
    <property type="match status" value="1"/>
</dbReference>
<feature type="region of interest" description="Disordered" evidence="2">
    <location>
        <begin position="80"/>
        <end position="110"/>
    </location>
</feature>
<sequence length="426" mass="47394">MVTETTTPVRPKSRQVPSVSRSLSVSFQGETFSLPVRKQTFTRDHVDNNIIRQPNVTLGLKLGQSVNWMSSLDLLNRIGHDPDGNSVKDSDTDTDSGSSGGSTSGGIQENGITRIRRSRIIVSPKFWQETNTRMRRLQDSTSLVSTSLGPKANAAQKSLNSKRTMASPNRMRALSPNKFMMGSLASRGMISPCRNSVYGTNNNNNIGEIPSVLSFAVDVRRGKVGENRLLDAHVLRLLYNRQLQWRFVNARSEDIVLKQEHGVEENLWNAWITISDLRDSVTRKKHRLQLLRQKLKLASILKAQIVFLEHWAYLDKNHSISLLGAIEALKASTLRLPVTAGATADLQSMKEAINSAVDVMQAMGASMNSLYLQVEEANLMVTKIAKVSAKEKALLRICKDFLSVLSTLKVNDCSLRTHMLLTSRVK</sequence>
<dbReference type="InterPro" id="IPR007573">
    <property type="entry name" value="QWRF"/>
</dbReference>
<evidence type="ECO:0000256" key="1">
    <source>
        <dbReference type="ARBA" id="ARBA00010016"/>
    </source>
</evidence>
<organism evidence="3 4">
    <name type="scientific">Ambrosia artemisiifolia</name>
    <name type="common">Common ragweed</name>
    <dbReference type="NCBI Taxonomy" id="4212"/>
    <lineage>
        <taxon>Eukaryota</taxon>
        <taxon>Viridiplantae</taxon>
        <taxon>Streptophyta</taxon>
        <taxon>Embryophyta</taxon>
        <taxon>Tracheophyta</taxon>
        <taxon>Spermatophyta</taxon>
        <taxon>Magnoliopsida</taxon>
        <taxon>eudicotyledons</taxon>
        <taxon>Gunneridae</taxon>
        <taxon>Pentapetalae</taxon>
        <taxon>asterids</taxon>
        <taxon>campanulids</taxon>
        <taxon>Asterales</taxon>
        <taxon>Asteraceae</taxon>
        <taxon>Asteroideae</taxon>
        <taxon>Heliantheae alliance</taxon>
        <taxon>Heliantheae</taxon>
        <taxon>Ambrosia</taxon>
    </lineage>
</organism>
<evidence type="ECO:0000313" key="4">
    <source>
        <dbReference type="Proteomes" id="UP001206925"/>
    </source>
</evidence>
<feature type="compositionally biased region" description="Basic and acidic residues" evidence="2">
    <location>
        <begin position="80"/>
        <end position="91"/>
    </location>
</feature>
<dbReference type="GO" id="GO:0008017">
    <property type="term" value="F:microtubule binding"/>
    <property type="evidence" value="ECO:0007669"/>
    <property type="project" value="TreeGrafter"/>
</dbReference>
<dbReference type="GO" id="GO:0051225">
    <property type="term" value="P:spindle assembly"/>
    <property type="evidence" value="ECO:0007669"/>
    <property type="project" value="TreeGrafter"/>
</dbReference>
<dbReference type="EMBL" id="JAMZMK010007488">
    <property type="protein sequence ID" value="KAI7744612.1"/>
    <property type="molecule type" value="Genomic_DNA"/>
</dbReference>
<dbReference type="GO" id="GO:0005880">
    <property type="term" value="C:nuclear microtubule"/>
    <property type="evidence" value="ECO:0007669"/>
    <property type="project" value="TreeGrafter"/>
</dbReference>
<reference evidence="3" key="1">
    <citation type="submission" date="2022-06" db="EMBL/GenBank/DDBJ databases">
        <title>Uncovering the hologenomic basis of an extraordinary plant invasion.</title>
        <authorList>
            <person name="Bieker V.C."/>
            <person name="Martin M.D."/>
            <person name="Gilbert T."/>
            <person name="Hodgins K."/>
            <person name="Battlay P."/>
            <person name="Petersen B."/>
            <person name="Wilson J."/>
        </authorList>
    </citation>
    <scope>NUCLEOTIDE SEQUENCE</scope>
    <source>
        <strain evidence="3">AA19_3_7</strain>
        <tissue evidence="3">Leaf</tissue>
    </source>
</reference>
<feature type="region of interest" description="Disordered" evidence="2">
    <location>
        <begin position="1"/>
        <end position="20"/>
    </location>
</feature>
<dbReference type="Proteomes" id="UP001206925">
    <property type="component" value="Unassembled WGS sequence"/>
</dbReference>
<dbReference type="GO" id="GO:0005737">
    <property type="term" value="C:cytoplasm"/>
    <property type="evidence" value="ECO:0007669"/>
    <property type="project" value="TreeGrafter"/>
</dbReference>
<feature type="compositionally biased region" description="Polar residues" evidence="2">
    <location>
        <begin position="139"/>
        <end position="148"/>
    </location>
</feature>
<evidence type="ECO:0000313" key="3">
    <source>
        <dbReference type="EMBL" id="KAI7744612.1"/>
    </source>
</evidence>
<dbReference type="Pfam" id="PF04484">
    <property type="entry name" value="QWRF"/>
    <property type="match status" value="1"/>
</dbReference>
<dbReference type="AlphaFoldDB" id="A0AAD5GJ48"/>
<comment type="caution">
    <text evidence="3">The sequence shown here is derived from an EMBL/GenBank/DDBJ whole genome shotgun (WGS) entry which is preliminary data.</text>
</comment>
<evidence type="ECO:0008006" key="5">
    <source>
        <dbReference type="Google" id="ProtNLM"/>
    </source>
</evidence>
<dbReference type="PANTHER" id="PTHR31807:SF2">
    <property type="entry name" value="PROTEIN SNOWY COTYLEDON 3"/>
    <property type="match status" value="1"/>
</dbReference>
<comment type="similarity">
    <text evidence="1">Belongs to the QWRF family.</text>
</comment>
<accession>A0AAD5GJ48</accession>
<protein>
    <recommendedName>
        <fullName evidence="5">QWRF motif-containing protein 2-like protein</fullName>
    </recommendedName>
</protein>
<name>A0AAD5GJ48_AMBAR</name>